<evidence type="ECO:0000313" key="4">
    <source>
        <dbReference type="Proteomes" id="UP000782312"/>
    </source>
</evidence>
<reference evidence="3" key="1">
    <citation type="submission" date="2020-07" db="EMBL/GenBank/DDBJ databases">
        <title>Huge and variable diversity of episymbiotic CPR bacteria and DPANN archaea in groundwater ecosystems.</title>
        <authorList>
            <person name="He C.Y."/>
            <person name="Keren R."/>
            <person name="Whittaker M."/>
            <person name="Farag I.F."/>
            <person name="Doudna J."/>
            <person name="Cate J.H.D."/>
            <person name="Banfield J.F."/>
        </authorList>
    </citation>
    <scope>NUCLEOTIDE SEQUENCE</scope>
    <source>
        <strain evidence="3">NC_groundwater_763_Ag_S-0.2um_68_21</strain>
    </source>
</reference>
<dbReference type="CDD" id="cd03416">
    <property type="entry name" value="CbiX_SirB_N"/>
    <property type="match status" value="1"/>
</dbReference>
<dbReference type="AlphaFoldDB" id="A0A932HYW4"/>
<dbReference type="InterPro" id="IPR002762">
    <property type="entry name" value="CbiX-like"/>
</dbReference>
<dbReference type="InterPro" id="IPR050963">
    <property type="entry name" value="Sirohydro_Cobaltochel/CbiX"/>
</dbReference>
<evidence type="ECO:0000313" key="3">
    <source>
        <dbReference type="EMBL" id="MBI3127598.1"/>
    </source>
</evidence>
<dbReference type="GO" id="GO:0016829">
    <property type="term" value="F:lyase activity"/>
    <property type="evidence" value="ECO:0007669"/>
    <property type="project" value="UniProtKB-KW"/>
</dbReference>
<dbReference type="PANTHER" id="PTHR33542">
    <property type="entry name" value="SIROHYDROCHLORIN FERROCHELATASE, CHLOROPLASTIC"/>
    <property type="match status" value="1"/>
</dbReference>
<evidence type="ECO:0000256" key="1">
    <source>
        <dbReference type="ARBA" id="ARBA00022723"/>
    </source>
</evidence>
<dbReference type="PANTHER" id="PTHR33542:SF3">
    <property type="entry name" value="SIROHYDROCHLORIN FERROCHELATASE, CHLOROPLASTIC"/>
    <property type="match status" value="1"/>
</dbReference>
<dbReference type="SUPFAM" id="SSF53800">
    <property type="entry name" value="Chelatase"/>
    <property type="match status" value="1"/>
</dbReference>
<dbReference type="Pfam" id="PF01903">
    <property type="entry name" value="CbiX"/>
    <property type="match status" value="1"/>
</dbReference>
<accession>A0A932HYW4</accession>
<evidence type="ECO:0000256" key="2">
    <source>
        <dbReference type="ARBA" id="ARBA00023239"/>
    </source>
</evidence>
<comment type="caution">
    <text evidence="3">The sequence shown here is derived from an EMBL/GenBank/DDBJ whole genome shotgun (WGS) entry which is preliminary data.</text>
</comment>
<protein>
    <submittedName>
        <fullName evidence="3">CbiX/SirB N-terminal domain-containing protein</fullName>
    </submittedName>
</protein>
<keyword evidence="1" id="KW-0479">Metal-binding</keyword>
<dbReference type="Proteomes" id="UP000782312">
    <property type="component" value="Unassembled WGS sequence"/>
</dbReference>
<proteinExistence type="predicted"/>
<organism evidence="3 4">
    <name type="scientific">Tectimicrobiota bacterium</name>
    <dbReference type="NCBI Taxonomy" id="2528274"/>
    <lineage>
        <taxon>Bacteria</taxon>
        <taxon>Pseudomonadati</taxon>
        <taxon>Nitrospinota/Tectimicrobiota group</taxon>
        <taxon>Candidatus Tectimicrobiota</taxon>
    </lineage>
</organism>
<gene>
    <name evidence="3" type="ORF">HYZ11_08355</name>
</gene>
<dbReference type="GO" id="GO:0046872">
    <property type="term" value="F:metal ion binding"/>
    <property type="evidence" value="ECO:0007669"/>
    <property type="project" value="UniProtKB-KW"/>
</dbReference>
<keyword evidence="2" id="KW-0456">Lyase</keyword>
<dbReference type="EMBL" id="JACPUR010000018">
    <property type="protein sequence ID" value="MBI3127598.1"/>
    <property type="molecule type" value="Genomic_DNA"/>
</dbReference>
<name>A0A932HYW4_UNCTE</name>
<dbReference type="Gene3D" id="3.40.50.1400">
    <property type="match status" value="1"/>
</dbReference>
<sequence>MNPSEPRLAVLLLGHGSKAEGANEAMHRVEADLRAQHPGWIVASAFLEINHPSIPEGIDLCARRGAERIILLPYFLHLGNHVAQDLPRLMAEGQARHPGLEITLGPHLGYHPKLAEIAEERLREAMEGVHAKR</sequence>